<sequence length="78" mass="8603">MSLLSRFTIQLELVHSYSFGVAVRVLGYVYMYMVVLGMSGPCPDLMTHDSTPKGLQTRGCCTYVLCGLVGPCQMLIHL</sequence>
<organism evidence="2 3">
    <name type="scientific">Anisodus tanguticus</name>
    <dbReference type="NCBI Taxonomy" id="243964"/>
    <lineage>
        <taxon>Eukaryota</taxon>
        <taxon>Viridiplantae</taxon>
        <taxon>Streptophyta</taxon>
        <taxon>Embryophyta</taxon>
        <taxon>Tracheophyta</taxon>
        <taxon>Spermatophyta</taxon>
        <taxon>Magnoliopsida</taxon>
        <taxon>eudicotyledons</taxon>
        <taxon>Gunneridae</taxon>
        <taxon>Pentapetalae</taxon>
        <taxon>asterids</taxon>
        <taxon>lamiids</taxon>
        <taxon>Solanales</taxon>
        <taxon>Solanaceae</taxon>
        <taxon>Solanoideae</taxon>
        <taxon>Hyoscyameae</taxon>
        <taxon>Anisodus</taxon>
    </lineage>
</organism>
<proteinExistence type="predicted"/>
<reference evidence="2" key="1">
    <citation type="submission" date="2023-12" db="EMBL/GenBank/DDBJ databases">
        <title>Genome assembly of Anisodus tanguticus.</title>
        <authorList>
            <person name="Wang Y.-J."/>
        </authorList>
    </citation>
    <scope>NUCLEOTIDE SEQUENCE</scope>
    <source>
        <strain evidence="2">KB-2021</strain>
        <tissue evidence="2">Leaf</tissue>
    </source>
</reference>
<accession>A0AAE1RZS6</accession>
<evidence type="ECO:0000313" key="3">
    <source>
        <dbReference type="Proteomes" id="UP001291623"/>
    </source>
</evidence>
<dbReference type="EMBL" id="JAVYJV010000010">
    <property type="protein sequence ID" value="KAK4360259.1"/>
    <property type="molecule type" value="Genomic_DNA"/>
</dbReference>
<evidence type="ECO:0000256" key="1">
    <source>
        <dbReference type="SAM" id="Phobius"/>
    </source>
</evidence>
<gene>
    <name evidence="2" type="ORF">RND71_019211</name>
</gene>
<feature type="transmembrane region" description="Helical" evidence="1">
    <location>
        <begin position="21"/>
        <end position="40"/>
    </location>
</feature>
<keyword evidence="1" id="KW-0812">Transmembrane</keyword>
<protein>
    <submittedName>
        <fullName evidence="2">Uncharacterized protein</fullName>
    </submittedName>
</protein>
<dbReference type="AlphaFoldDB" id="A0AAE1RZS6"/>
<name>A0AAE1RZS6_9SOLA</name>
<dbReference type="Proteomes" id="UP001291623">
    <property type="component" value="Unassembled WGS sequence"/>
</dbReference>
<keyword evidence="1" id="KW-0472">Membrane</keyword>
<evidence type="ECO:0000313" key="2">
    <source>
        <dbReference type="EMBL" id="KAK4360259.1"/>
    </source>
</evidence>
<keyword evidence="1" id="KW-1133">Transmembrane helix</keyword>
<keyword evidence="3" id="KW-1185">Reference proteome</keyword>
<comment type="caution">
    <text evidence="2">The sequence shown here is derived from an EMBL/GenBank/DDBJ whole genome shotgun (WGS) entry which is preliminary data.</text>
</comment>